<dbReference type="Proteomes" id="UP000006532">
    <property type="component" value="Segment"/>
</dbReference>
<dbReference type="OrthoDB" id="8223at10239"/>
<dbReference type="GeneID" id="10329371"/>
<dbReference type="Gene3D" id="3.30.1360.170">
    <property type="match status" value="1"/>
</dbReference>
<evidence type="ECO:0000313" key="1">
    <source>
        <dbReference type="EMBL" id="ADO98870.1"/>
    </source>
</evidence>
<dbReference type="PANTHER" id="PTHR34934:SF1">
    <property type="entry name" value="FLAVIN-DEPENDENT THYMIDYLATE SYNTHASE"/>
    <property type="match status" value="1"/>
</dbReference>
<dbReference type="EMBL" id="GU071103">
    <property type="protein sequence ID" value="ADO98870.1"/>
    <property type="molecule type" value="Genomic_DNA"/>
</dbReference>
<dbReference type="Gene3D" id="1.20.5.3070">
    <property type="match status" value="1"/>
</dbReference>
<name>E3SP01_9CAUD</name>
<dbReference type="GO" id="GO:0050660">
    <property type="term" value="F:flavin adenine dinucleotide binding"/>
    <property type="evidence" value="ECO:0007669"/>
    <property type="project" value="InterPro"/>
</dbReference>
<dbReference type="PANTHER" id="PTHR34934">
    <property type="entry name" value="FLAVIN-DEPENDENT THYMIDYLATE SYNTHASE"/>
    <property type="match status" value="1"/>
</dbReference>
<dbReference type="Pfam" id="PF02511">
    <property type="entry name" value="Thy1"/>
    <property type="match status" value="1"/>
</dbReference>
<gene>
    <name evidence="1" type="primary">td</name>
    <name evidence="1" type="ORF">PSSM7_237</name>
</gene>
<evidence type="ECO:0000313" key="2">
    <source>
        <dbReference type="Proteomes" id="UP000006532"/>
    </source>
</evidence>
<organism evidence="1 2">
    <name type="scientific">Prochlorococcus phage P-SSM7</name>
    <dbReference type="NCBI Taxonomy" id="445688"/>
    <lineage>
        <taxon>Viruses</taxon>
        <taxon>Duplodnaviria</taxon>
        <taxon>Heunggongvirae</taxon>
        <taxon>Uroviricota</taxon>
        <taxon>Caudoviricetes</taxon>
        <taxon>Pantevenvirales</taxon>
        <taxon>Kyanoviridae</taxon>
        <taxon>Palaemonvirus</taxon>
        <taxon>Palaemonvirus pssm7</taxon>
    </lineage>
</organism>
<dbReference type="CDD" id="cd20175">
    <property type="entry name" value="ThyX"/>
    <property type="match status" value="1"/>
</dbReference>
<sequence length="269" mass="31248">MECLYTRSLWISNPRILVCNGIVCNFSYIIKEFMTKVCLISVTPDAEKTIGYIARVSNPNNQENPKVSGLLKYCIKHGHWSVFEQASMTLEIHTTRAIAAQVLRHRSFTFQEFSQRYADSSLLGDSIPMPELRRQDDKNRQNSIDDIDPFVRQDYELKMQRHFVDGMNLYKEMLASGIAKECARNVLPLAVPTKMYMTGNLRNWIHYIELRSSNGTQKEHQDIALLVKDHFTCQFPIIAEALGWCPEEEDECPCRYTNWEDLQPCLRIE</sequence>
<accession>E3SP01</accession>
<dbReference type="GO" id="GO:0070402">
    <property type="term" value="F:NADPH binding"/>
    <property type="evidence" value="ECO:0007669"/>
    <property type="project" value="TreeGrafter"/>
</dbReference>
<dbReference type="InterPro" id="IPR036098">
    <property type="entry name" value="Thymidylate_synthase_ThyX_sf"/>
</dbReference>
<reference evidence="1 2" key="1">
    <citation type="journal article" date="2010" name="Environ. Microbiol.">
        <title>Genomic analysis of oceanic cyanobacterial myoviruses compared with T4-like myoviruses from diverse hosts and environments.</title>
        <authorList>
            <person name="Sullivan M.B."/>
            <person name="Huang K.H."/>
            <person name="Ignacio-Espinoza J.C."/>
            <person name="Berlin A.M."/>
            <person name="Kelly L."/>
            <person name="Weigele P.R."/>
            <person name="DeFrancesco A.S."/>
            <person name="Kern S.E."/>
            <person name="Thompson L.R."/>
            <person name="Young S."/>
            <person name="Yandava C."/>
            <person name="Fu R."/>
            <person name="Krastins B."/>
            <person name="Chase M."/>
            <person name="Sarracino D."/>
            <person name="Osburne M.S."/>
            <person name="Henn M.R."/>
            <person name="Chisholm S.W."/>
        </authorList>
    </citation>
    <scope>NUCLEOTIDE SEQUENCE [LARGE SCALE GENOMIC DNA]</scope>
    <source>
        <strain evidence="1">NATL1A-15</strain>
    </source>
</reference>
<protein>
    <submittedName>
        <fullName evidence="1">Td thymidylate synthetase</fullName>
    </submittedName>
</protein>
<proteinExistence type="predicted"/>
<keyword evidence="2" id="KW-1185">Reference proteome</keyword>
<dbReference type="GO" id="GO:0004799">
    <property type="term" value="F:thymidylate synthase activity"/>
    <property type="evidence" value="ECO:0007669"/>
    <property type="project" value="TreeGrafter"/>
</dbReference>
<dbReference type="GO" id="GO:0050797">
    <property type="term" value="F:thymidylate synthase (FAD) activity"/>
    <property type="evidence" value="ECO:0007669"/>
    <property type="project" value="InterPro"/>
</dbReference>
<dbReference type="SUPFAM" id="SSF69796">
    <property type="entry name" value="Thymidylate synthase-complementing protein Thy1"/>
    <property type="match status" value="1"/>
</dbReference>
<dbReference type="PROSITE" id="PS51331">
    <property type="entry name" value="THYX"/>
    <property type="match status" value="1"/>
</dbReference>
<dbReference type="KEGG" id="vg:10329371"/>
<dbReference type="RefSeq" id="YP_004325064.1">
    <property type="nucleotide sequence ID" value="NC_015290.1"/>
</dbReference>
<dbReference type="NCBIfam" id="TIGR02170">
    <property type="entry name" value="thyX"/>
    <property type="match status" value="1"/>
</dbReference>
<dbReference type="GO" id="GO:0006231">
    <property type="term" value="P:dTMP biosynthetic process"/>
    <property type="evidence" value="ECO:0007669"/>
    <property type="project" value="InterPro"/>
</dbReference>
<dbReference type="InterPro" id="IPR003669">
    <property type="entry name" value="Thymidylate_synthase_ThyX"/>
</dbReference>